<accession>A0ABR1AGY2</accession>
<dbReference type="Proteomes" id="UP001359485">
    <property type="component" value="Unassembled WGS sequence"/>
</dbReference>
<keyword evidence="2" id="KW-0964">Secreted</keyword>
<evidence type="ECO:0000256" key="2">
    <source>
        <dbReference type="ARBA" id="ARBA00022525"/>
    </source>
</evidence>
<feature type="domain" description="Single" evidence="4">
    <location>
        <begin position="31"/>
        <end position="99"/>
    </location>
</feature>
<gene>
    <name evidence="5" type="ORF">RUM44_002673</name>
</gene>
<dbReference type="InterPro" id="IPR029277">
    <property type="entry name" value="SVWC_dom"/>
</dbReference>
<comment type="subcellular location">
    <subcellularLocation>
        <location evidence="1">Secreted</location>
    </subcellularLocation>
</comment>
<protein>
    <recommendedName>
        <fullName evidence="4">Single domain-containing protein</fullName>
    </recommendedName>
</protein>
<evidence type="ECO:0000256" key="3">
    <source>
        <dbReference type="SAM" id="SignalP"/>
    </source>
</evidence>
<dbReference type="Pfam" id="PF15430">
    <property type="entry name" value="SVWC"/>
    <property type="match status" value="1"/>
</dbReference>
<feature type="chain" id="PRO_5046812552" description="Single domain-containing protein" evidence="3">
    <location>
        <begin position="17"/>
        <end position="101"/>
    </location>
</feature>
<reference evidence="5 6" key="1">
    <citation type="submission" date="2023-09" db="EMBL/GenBank/DDBJ databases">
        <title>Genomes of two closely related lineages of the louse Polyplax serrata with different host specificities.</title>
        <authorList>
            <person name="Martinu J."/>
            <person name="Tarabai H."/>
            <person name="Stefka J."/>
            <person name="Hypsa V."/>
        </authorList>
    </citation>
    <scope>NUCLEOTIDE SEQUENCE [LARGE SCALE GENOMIC DNA]</scope>
    <source>
        <strain evidence="5">98ZLc_SE</strain>
    </source>
</reference>
<name>A0ABR1AGY2_POLSC</name>
<keyword evidence="3" id="KW-0732">Signal</keyword>
<dbReference type="EMBL" id="JAWJWF010000050">
    <property type="protein sequence ID" value="KAK6618222.1"/>
    <property type="molecule type" value="Genomic_DNA"/>
</dbReference>
<keyword evidence="6" id="KW-1185">Reference proteome</keyword>
<proteinExistence type="predicted"/>
<organism evidence="5 6">
    <name type="scientific">Polyplax serrata</name>
    <name type="common">Common mouse louse</name>
    <dbReference type="NCBI Taxonomy" id="468196"/>
    <lineage>
        <taxon>Eukaryota</taxon>
        <taxon>Metazoa</taxon>
        <taxon>Ecdysozoa</taxon>
        <taxon>Arthropoda</taxon>
        <taxon>Hexapoda</taxon>
        <taxon>Insecta</taxon>
        <taxon>Pterygota</taxon>
        <taxon>Neoptera</taxon>
        <taxon>Paraneoptera</taxon>
        <taxon>Psocodea</taxon>
        <taxon>Troctomorpha</taxon>
        <taxon>Phthiraptera</taxon>
        <taxon>Anoplura</taxon>
        <taxon>Polyplacidae</taxon>
        <taxon>Polyplax</taxon>
    </lineage>
</organism>
<evidence type="ECO:0000259" key="4">
    <source>
        <dbReference type="SMART" id="SM01318"/>
    </source>
</evidence>
<sequence length="101" mass="11315">MSMFLLLFCLVLGVQSVKEYQEEVPGHEGECKGKDQKFYKLGETLKDEPCVRKICKGTAAPGSVYLEVERCSKVEKKPGCELKSDVQKSYPECCTKLECKG</sequence>
<dbReference type="SMART" id="SM01318">
    <property type="entry name" value="SVWC"/>
    <property type="match status" value="1"/>
</dbReference>
<evidence type="ECO:0000313" key="5">
    <source>
        <dbReference type="EMBL" id="KAK6618222.1"/>
    </source>
</evidence>
<evidence type="ECO:0000256" key="1">
    <source>
        <dbReference type="ARBA" id="ARBA00004613"/>
    </source>
</evidence>
<comment type="caution">
    <text evidence="5">The sequence shown here is derived from an EMBL/GenBank/DDBJ whole genome shotgun (WGS) entry which is preliminary data.</text>
</comment>
<feature type="signal peptide" evidence="3">
    <location>
        <begin position="1"/>
        <end position="16"/>
    </location>
</feature>
<evidence type="ECO:0000313" key="6">
    <source>
        <dbReference type="Proteomes" id="UP001359485"/>
    </source>
</evidence>